<keyword evidence="4" id="KW-0138">CF(0)</keyword>
<keyword evidence="6" id="KW-0375">Hydrogen ion transport</keyword>
<gene>
    <name evidence="13" type="primary">atp6</name>
</gene>
<evidence type="ECO:0000256" key="3">
    <source>
        <dbReference type="ARBA" id="ARBA00022448"/>
    </source>
</evidence>
<evidence type="ECO:0000256" key="11">
    <source>
        <dbReference type="RuleBase" id="RU004450"/>
    </source>
</evidence>
<dbReference type="GO" id="GO:0005743">
    <property type="term" value="C:mitochondrial inner membrane"/>
    <property type="evidence" value="ECO:0007669"/>
    <property type="project" value="UniProtKB-SubCell"/>
</dbReference>
<evidence type="ECO:0000313" key="13">
    <source>
        <dbReference type="EMBL" id="WYK36470.1"/>
    </source>
</evidence>
<dbReference type="InterPro" id="IPR000568">
    <property type="entry name" value="ATP_synth_F0_asu"/>
</dbReference>
<keyword evidence="13" id="KW-0496">Mitochondrion</keyword>
<evidence type="ECO:0000256" key="6">
    <source>
        <dbReference type="ARBA" id="ARBA00022781"/>
    </source>
</evidence>
<dbReference type="GO" id="GO:0046933">
    <property type="term" value="F:proton-transporting ATP synthase activity, rotational mechanism"/>
    <property type="evidence" value="ECO:0007669"/>
    <property type="project" value="TreeGrafter"/>
</dbReference>
<organism evidence="13">
    <name type="scientific">Aspidophiura sp</name>
    <dbReference type="NCBI Taxonomy" id="3135528"/>
    <lineage>
        <taxon>Eukaryota</taxon>
        <taxon>Metazoa</taxon>
        <taxon>Echinodermata</taxon>
        <taxon>Eleutherozoa</taxon>
        <taxon>Asterozoa</taxon>
        <taxon>Ophiuroidea</taxon>
        <taxon>Myophiuroidea</taxon>
        <taxon>Metophiurida</taxon>
        <taxon>Ophintegrida</taxon>
        <taxon>Amphilepidida</taxon>
        <taxon>Ophiurina</taxon>
        <taxon>Ophiolepidina</taxon>
        <taxon>Ophiolepididae</taxon>
        <taxon>Aspidophiura</taxon>
    </lineage>
</organism>
<keyword evidence="5 12" id="KW-0812">Transmembrane</keyword>
<comment type="similarity">
    <text evidence="2">Belongs to the ATPase A chain family.</text>
</comment>
<dbReference type="NCBIfam" id="TIGR01131">
    <property type="entry name" value="ATP_synt_6_or_A"/>
    <property type="match status" value="1"/>
</dbReference>
<accession>A0AAU6QDB5</accession>
<feature type="transmembrane region" description="Helical" evidence="12">
    <location>
        <begin position="102"/>
        <end position="123"/>
    </location>
</feature>
<feature type="transmembrane region" description="Helical" evidence="12">
    <location>
        <begin position="135"/>
        <end position="153"/>
    </location>
</feature>
<evidence type="ECO:0000256" key="9">
    <source>
        <dbReference type="ARBA" id="ARBA00023136"/>
    </source>
</evidence>
<dbReference type="PROSITE" id="PS00449">
    <property type="entry name" value="ATPASE_A"/>
    <property type="match status" value="1"/>
</dbReference>
<feature type="transmembrane region" description="Helical" evidence="12">
    <location>
        <begin position="190"/>
        <end position="219"/>
    </location>
</feature>
<keyword evidence="7 12" id="KW-1133">Transmembrane helix</keyword>
<comment type="subcellular location">
    <subcellularLocation>
        <location evidence="1">Membrane</location>
        <topology evidence="1">Multi-pass membrane protein</topology>
    </subcellularLocation>
    <subcellularLocation>
        <location evidence="11">Mitochondrion inner membrane</location>
        <topology evidence="11">Multi-pass membrane protein</topology>
    </subcellularLocation>
</comment>
<dbReference type="GO" id="GO:0045259">
    <property type="term" value="C:proton-transporting ATP synthase complex"/>
    <property type="evidence" value="ECO:0007669"/>
    <property type="project" value="UniProtKB-KW"/>
</dbReference>
<keyword evidence="10" id="KW-0066">ATP synthesis</keyword>
<keyword evidence="3" id="KW-0813">Transport</keyword>
<geneLocation type="mitochondrion" evidence="13"/>
<evidence type="ECO:0000256" key="4">
    <source>
        <dbReference type="ARBA" id="ARBA00022547"/>
    </source>
</evidence>
<feature type="transmembrane region" description="Helical" evidence="12">
    <location>
        <begin position="6"/>
        <end position="34"/>
    </location>
</feature>
<dbReference type="Gene3D" id="1.20.120.220">
    <property type="entry name" value="ATP synthase, F0 complex, subunit A"/>
    <property type="match status" value="1"/>
</dbReference>
<feature type="transmembrane region" description="Helical" evidence="12">
    <location>
        <begin position="70"/>
        <end position="90"/>
    </location>
</feature>
<evidence type="ECO:0000256" key="7">
    <source>
        <dbReference type="ARBA" id="ARBA00022989"/>
    </source>
</evidence>
<keyword evidence="8" id="KW-0406">Ion transport</keyword>
<evidence type="ECO:0000256" key="8">
    <source>
        <dbReference type="ARBA" id="ARBA00023065"/>
    </source>
</evidence>
<dbReference type="InterPro" id="IPR023011">
    <property type="entry name" value="ATP_synth_F0_asu_AS"/>
</dbReference>
<feature type="transmembrane region" description="Helical" evidence="12">
    <location>
        <begin position="165"/>
        <end position="184"/>
    </location>
</feature>
<dbReference type="InterPro" id="IPR035908">
    <property type="entry name" value="F0_ATP_A_sf"/>
</dbReference>
<dbReference type="PRINTS" id="PR00123">
    <property type="entry name" value="ATPASEA"/>
</dbReference>
<dbReference type="SUPFAM" id="SSF81336">
    <property type="entry name" value="F1F0 ATP synthase subunit A"/>
    <property type="match status" value="1"/>
</dbReference>
<evidence type="ECO:0000256" key="5">
    <source>
        <dbReference type="ARBA" id="ARBA00022692"/>
    </source>
</evidence>
<dbReference type="Pfam" id="PF00119">
    <property type="entry name" value="ATP-synt_A"/>
    <property type="match status" value="1"/>
</dbReference>
<protein>
    <recommendedName>
        <fullName evidence="11">ATP synthase subunit a</fullName>
    </recommendedName>
</protein>
<name>A0AAU6QDB5_9ECHI</name>
<sequence>MITFNIFTQFIPVTILLLPISFMGGIVATSWTFLSSSSHWLIGRQHSLPIFIKLVFNFLSPTNSGNSLSWLPLLITLFLICLCFNLLSLIPYSFSHTSHLSFTFSLSLPLWISVTTLGIISNWKNKLTHLVPQGTPIWLIPLMVIIETLSLFIQPLTLGFRLGANLLAGHLLIFLCSCVVWQAFTQSFTFGIISSALIIILLLLEIAVAFIQATVFFILSKNYLEDNLT</sequence>
<dbReference type="CDD" id="cd00310">
    <property type="entry name" value="ATP-synt_Fo_a_6"/>
    <property type="match status" value="1"/>
</dbReference>
<reference evidence="13" key="1">
    <citation type="submission" date="2022-05" db="EMBL/GenBank/DDBJ databases">
        <authorList>
            <person name="Shi W."/>
            <person name="Mo J."/>
        </authorList>
    </citation>
    <scope>NUCLEOTIDE SEQUENCE</scope>
</reference>
<evidence type="ECO:0000256" key="1">
    <source>
        <dbReference type="ARBA" id="ARBA00004141"/>
    </source>
</evidence>
<keyword evidence="9 12" id="KW-0472">Membrane</keyword>
<evidence type="ECO:0000256" key="2">
    <source>
        <dbReference type="ARBA" id="ARBA00006810"/>
    </source>
</evidence>
<dbReference type="EMBL" id="ON457155">
    <property type="protein sequence ID" value="WYK36470.1"/>
    <property type="molecule type" value="Genomic_DNA"/>
</dbReference>
<dbReference type="AlphaFoldDB" id="A0AAU6QDB5"/>
<evidence type="ECO:0000256" key="12">
    <source>
        <dbReference type="SAM" id="Phobius"/>
    </source>
</evidence>
<dbReference type="PANTHER" id="PTHR11410">
    <property type="entry name" value="ATP SYNTHASE SUBUNIT A"/>
    <property type="match status" value="1"/>
</dbReference>
<evidence type="ECO:0000256" key="10">
    <source>
        <dbReference type="ARBA" id="ARBA00023310"/>
    </source>
</evidence>
<proteinExistence type="inferred from homology"/>
<dbReference type="PANTHER" id="PTHR11410:SF0">
    <property type="entry name" value="ATP SYNTHASE SUBUNIT A"/>
    <property type="match status" value="1"/>
</dbReference>
<dbReference type="InterPro" id="IPR045083">
    <property type="entry name" value="ATP_synth_F0_asu_bact/mt"/>
</dbReference>